<feature type="domain" description="IclR-ED" evidence="5">
    <location>
        <begin position="63"/>
        <end position="318"/>
    </location>
</feature>
<accession>A0A0D8BE55</accession>
<evidence type="ECO:0000256" key="3">
    <source>
        <dbReference type="ARBA" id="ARBA00023163"/>
    </source>
</evidence>
<evidence type="ECO:0000313" key="7">
    <source>
        <dbReference type="Proteomes" id="UP000032545"/>
    </source>
</evidence>
<dbReference type="Pfam" id="PF09339">
    <property type="entry name" value="HTH_IclR"/>
    <property type="match status" value="1"/>
</dbReference>
<proteinExistence type="predicted"/>
<dbReference type="RefSeq" id="WP_044886583.1">
    <property type="nucleotide sequence ID" value="NZ_JYFN01000033.1"/>
</dbReference>
<dbReference type="GO" id="GO:0003677">
    <property type="term" value="F:DNA binding"/>
    <property type="evidence" value="ECO:0007669"/>
    <property type="project" value="UniProtKB-KW"/>
</dbReference>
<dbReference type="InterPro" id="IPR029016">
    <property type="entry name" value="GAF-like_dom_sf"/>
</dbReference>
<keyword evidence="2" id="KW-0238">DNA-binding</keyword>
<dbReference type="SUPFAM" id="SSF55781">
    <property type="entry name" value="GAF domain-like"/>
    <property type="match status" value="1"/>
</dbReference>
<evidence type="ECO:0000313" key="6">
    <source>
        <dbReference type="EMBL" id="KJE21697.1"/>
    </source>
</evidence>
<feature type="domain" description="HTH iclR-type" evidence="4">
    <location>
        <begin position="6"/>
        <end position="69"/>
    </location>
</feature>
<dbReference type="InterPro" id="IPR036388">
    <property type="entry name" value="WH-like_DNA-bd_sf"/>
</dbReference>
<comment type="caution">
    <text evidence="6">The sequence shown here is derived from an EMBL/GenBank/DDBJ whole genome shotgun (WGS) entry which is preliminary data.</text>
</comment>
<dbReference type="SUPFAM" id="SSF46785">
    <property type="entry name" value="Winged helix' DNA-binding domain"/>
    <property type="match status" value="1"/>
</dbReference>
<dbReference type="SMART" id="SM00346">
    <property type="entry name" value="HTH_ICLR"/>
    <property type="match status" value="1"/>
</dbReference>
<dbReference type="PROSITE" id="PS51078">
    <property type="entry name" value="ICLR_ED"/>
    <property type="match status" value="1"/>
</dbReference>
<dbReference type="PATRIC" id="fig|1502723.3.peg.3733"/>
<gene>
    <name evidence="6" type="ORF">FF36_04032</name>
</gene>
<dbReference type="Gene3D" id="1.10.10.10">
    <property type="entry name" value="Winged helix-like DNA-binding domain superfamily/Winged helix DNA-binding domain"/>
    <property type="match status" value="1"/>
</dbReference>
<evidence type="ECO:0000256" key="1">
    <source>
        <dbReference type="ARBA" id="ARBA00023015"/>
    </source>
</evidence>
<keyword evidence="1" id="KW-0805">Transcription regulation</keyword>
<evidence type="ECO:0000256" key="2">
    <source>
        <dbReference type="ARBA" id="ARBA00023125"/>
    </source>
</evidence>
<organism evidence="6 7">
    <name type="scientific">Frankia torreyi</name>
    <dbReference type="NCBI Taxonomy" id="1856"/>
    <lineage>
        <taxon>Bacteria</taxon>
        <taxon>Bacillati</taxon>
        <taxon>Actinomycetota</taxon>
        <taxon>Actinomycetes</taxon>
        <taxon>Frankiales</taxon>
        <taxon>Frankiaceae</taxon>
        <taxon>Frankia</taxon>
    </lineage>
</organism>
<dbReference type="PROSITE" id="PS51077">
    <property type="entry name" value="HTH_ICLR"/>
    <property type="match status" value="1"/>
</dbReference>
<dbReference type="EMBL" id="JYFN01000033">
    <property type="protein sequence ID" value="KJE21697.1"/>
    <property type="molecule type" value="Genomic_DNA"/>
</dbReference>
<dbReference type="InterPro" id="IPR014757">
    <property type="entry name" value="Tscrpt_reg_IclR_C"/>
</dbReference>
<evidence type="ECO:0000259" key="5">
    <source>
        <dbReference type="PROSITE" id="PS51078"/>
    </source>
</evidence>
<reference evidence="6 7" key="2">
    <citation type="journal article" date="2016" name="Genome Announc.">
        <title>Permanent Draft Genome Sequences for Two Variants of Frankia sp. Strain CpI1, the First Frankia Strain Isolated from Root Nodules of Comptonia peregrina.</title>
        <authorList>
            <person name="Oshone R."/>
            <person name="Hurst S.G.IV."/>
            <person name="Abebe-Akele F."/>
            <person name="Simpson S."/>
            <person name="Morris K."/>
            <person name="Thomas W.K."/>
            <person name="Tisa L.S."/>
        </authorList>
    </citation>
    <scope>NUCLEOTIDE SEQUENCE [LARGE SCALE GENOMIC DNA]</scope>
    <source>
        <strain evidence="7">CpI1-S</strain>
    </source>
</reference>
<dbReference type="InterPro" id="IPR005471">
    <property type="entry name" value="Tscrpt_reg_IclR_N"/>
</dbReference>
<dbReference type="InterPro" id="IPR036390">
    <property type="entry name" value="WH_DNA-bd_sf"/>
</dbReference>
<dbReference type="AlphaFoldDB" id="A0A0D8BE55"/>
<reference evidence="7" key="1">
    <citation type="submission" date="2015-02" db="EMBL/GenBank/DDBJ databases">
        <title>Draft Genome of Frankia sp. CpI1-S.</title>
        <authorList>
            <person name="Oshone R.T."/>
            <person name="Ngom M."/>
            <person name="Ghodhbane-Gtari F."/>
            <person name="Gtari M."/>
            <person name="Morris K."/>
            <person name="Thomas K."/>
            <person name="Sen A."/>
            <person name="Tisa L.S."/>
        </authorList>
    </citation>
    <scope>NUCLEOTIDE SEQUENCE [LARGE SCALE GENOMIC DNA]</scope>
    <source>
        <strain evidence="7">CpI1-S</strain>
    </source>
</reference>
<sequence length="322" mass="34168">MAVKPSGSAVRVGRLLSFLGGHGESGYSLSELARAVGMDKSTCQAMLLALVEQGFVHRDDGHRTYALGPSALAVAAADGDRARLARLARAELESLTADLDLETFATTTFAGNLLVLARVPRSTLFGLSMRVGQTLPLRPPVGAVHLAWAPPAAVDAWLAAAGPTCAPAACTDTASVNVAPVNVAPVDPTRAGEPACRHRRVIDVVRERGYSVTADDALRWRLRDVVDQVADAPTDPGPRRERDELLRTLAERDYEVLDPDEAKSWPVGEICAPVFGRDGRVTVALGLVAAQTLDTARRAAMVDRLLFATTRLTALTGGRPPD</sequence>
<dbReference type="OrthoDB" id="4350244at2"/>
<name>A0A0D8BE55_9ACTN</name>
<dbReference type="InterPro" id="IPR050707">
    <property type="entry name" value="HTH_MetabolicPath_Reg"/>
</dbReference>
<dbReference type="Proteomes" id="UP000032545">
    <property type="component" value="Unassembled WGS sequence"/>
</dbReference>
<dbReference type="PANTHER" id="PTHR30136:SF8">
    <property type="entry name" value="TRANSCRIPTIONAL REGULATORY PROTEIN"/>
    <property type="match status" value="1"/>
</dbReference>
<evidence type="ECO:0000259" key="4">
    <source>
        <dbReference type="PROSITE" id="PS51077"/>
    </source>
</evidence>
<keyword evidence="7" id="KW-1185">Reference proteome</keyword>
<dbReference type="GO" id="GO:0045892">
    <property type="term" value="P:negative regulation of DNA-templated transcription"/>
    <property type="evidence" value="ECO:0007669"/>
    <property type="project" value="TreeGrafter"/>
</dbReference>
<dbReference type="Gene3D" id="3.30.450.40">
    <property type="match status" value="1"/>
</dbReference>
<keyword evidence="3" id="KW-0804">Transcription</keyword>
<protein>
    <submittedName>
        <fullName evidence="6">IclR-like transcriptional regulator</fullName>
    </submittedName>
</protein>
<dbReference type="PANTHER" id="PTHR30136">
    <property type="entry name" value="HELIX-TURN-HELIX TRANSCRIPTIONAL REGULATOR, ICLR FAMILY"/>
    <property type="match status" value="1"/>
</dbReference>
<dbReference type="GO" id="GO:0003700">
    <property type="term" value="F:DNA-binding transcription factor activity"/>
    <property type="evidence" value="ECO:0007669"/>
    <property type="project" value="TreeGrafter"/>
</dbReference>